<dbReference type="Proteomes" id="UP001354931">
    <property type="component" value="Unassembled WGS sequence"/>
</dbReference>
<name>A0ABU6FBT2_9ACTN</name>
<dbReference type="InterPro" id="IPR003615">
    <property type="entry name" value="HNH_nuc"/>
</dbReference>
<evidence type="ECO:0008006" key="3">
    <source>
        <dbReference type="Google" id="ProtNLM"/>
    </source>
</evidence>
<dbReference type="EMBL" id="JAOZYC010000145">
    <property type="protein sequence ID" value="MEB8341299.1"/>
    <property type="molecule type" value="Genomic_DNA"/>
</dbReference>
<protein>
    <recommendedName>
        <fullName evidence="3">HNH endonuclease</fullName>
    </recommendedName>
</protein>
<dbReference type="Gene3D" id="3.40.50.300">
    <property type="entry name" value="P-loop containing nucleotide triphosphate hydrolases"/>
    <property type="match status" value="1"/>
</dbReference>
<accession>A0ABU6FBT2</accession>
<evidence type="ECO:0000313" key="1">
    <source>
        <dbReference type="EMBL" id="MEB8341299.1"/>
    </source>
</evidence>
<reference evidence="1 2" key="1">
    <citation type="submission" date="2022-10" db="EMBL/GenBank/DDBJ databases">
        <authorList>
            <person name="Xie J."/>
            <person name="Shen N."/>
        </authorList>
    </citation>
    <scope>NUCLEOTIDE SEQUENCE [LARGE SCALE GENOMIC DNA]</scope>
    <source>
        <strain evidence="1 2">YIM65594</strain>
    </source>
</reference>
<gene>
    <name evidence="1" type="ORF">OKJ99_27725</name>
</gene>
<proteinExistence type="predicted"/>
<organism evidence="1 2">
    <name type="scientific">Streptomyces endophyticus</name>
    <dbReference type="NCBI Taxonomy" id="714166"/>
    <lineage>
        <taxon>Bacteria</taxon>
        <taxon>Bacillati</taxon>
        <taxon>Actinomycetota</taxon>
        <taxon>Actinomycetes</taxon>
        <taxon>Kitasatosporales</taxon>
        <taxon>Streptomycetaceae</taxon>
        <taxon>Streptomyces</taxon>
    </lineage>
</organism>
<sequence>MAIRDVDRKLLWGRSWNECAFPGCSQELTVDLDAETTPQKTVVLGEEAHIVAREDEGPRGDPGVPLADRNAYDNLILLCPTHHTLIDKDHGRNFPVDALLAMKHAHEAAVVRRGVVRGVTENEPTRREALLADLSTSRGRLVSRWIAVGLDPEQAEELADDSTVGVCPEFMQFHAERRFTVLTGDFGSGKTVALEREYQASALRALDNPDEPLPVHLSAKSTGSDFLRALDEQTARFPSAHSKVTLFLDGLDEFGAGRSAELVDDLQAWLYSAPGRKVLATSRPDANLRANDCLTLPALSDTELNDLLERVGAPRDLAWHPNSEIRDALHRPLFALIAADCRKAGSQVPYSRGSFLAALVERALTRASGLGSDTYALLARLGRLTLDVGGGVPAGEVGTSEEQVRLVQTRLVVHRNRMFTFALPVLGQYFGGQYVLDNGLPELVQFSPQRRDRWRDALTFVVSSGSWERVTALLSDLTTVDPGLAAWITDQGVPSYEREPVAALPEALECARRLSVTLDAWLSGIGRAGTLLSCSDGTGRGVPIGVGSGAEISTGLHVVFAAPKDFDGSERFFEVSGAADMDRGEVDGVRITSFHSVNMLPDMPAWPWRLTLSWVKTSMKALLERRAFVLPGNLAACQERAWSLSRLLTGQSGHLGHRPIPLTDVVSSIDEIFRLAPNAGRVQFQRNTMALRTELVELRDQCAEKRLPTMRDGKIHRPYPVPDRPPHEPSRAISSLYSREVLTDLVRHVYSDALSIYEDIVTEYLSPVQRTLQLGGALPVRFECKISWPPVGDGRRLDIGPRFSRTVLPLPSGSASQVDVTQVEDVSAESDYWPEWVGSDEVDFRRIRPKSAAWSGRSVAHETLWVFKDTPATNLAYNWLSQDISAVGLSGSVRPLVD</sequence>
<evidence type="ECO:0000313" key="2">
    <source>
        <dbReference type="Proteomes" id="UP001354931"/>
    </source>
</evidence>
<dbReference type="SUPFAM" id="SSF52540">
    <property type="entry name" value="P-loop containing nucleoside triphosphate hydrolases"/>
    <property type="match status" value="1"/>
</dbReference>
<dbReference type="InterPro" id="IPR027417">
    <property type="entry name" value="P-loop_NTPase"/>
</dbReference>
<dbReference type="CDD" id="cd00085">
    <property type="entry name" value="HNHc"/>
    <property type="match status" value="1"/>
</dbReference>
<comment type="caution">
    <text evidence="1">The sequence shown here is derived from an EMBL/GenBank/DDBJ whole genome shotgun (WGS) entry which is preliminary data.</text>
</comment>
<dbReference type="RefSeq" id="WP_326020383.1">
    <property type="nucleotide sequence ID" value="NZ_JAOZYC010000145.1"/>
</dbReference>
<keyword evidence="2" id="KW-1185">Reference proteome</keyword>